<feature type="transmembrane region" description="Helical" evidence="1">
    <location>
        <begin position="503"/>
        <end position="519"/>
    </location>
</feature>
<feature type="chain" id="PRO_5035478863" description="Acyltransferase 3 domain-containing protein" evidence="2">
    <location>
        <begin position="19"/>
        <end position="701"/>
    </location>
</feature>
<gene>
    <name evidence="4" type="ORF">BINO364_LOCUS552</name>
</gene>
<dbReference type="OrthoDB" id="10265389at2759"/>
<name>A0A8J9UGP7_9NEOP</name>
<accession>A0A8J9UGP7</accession>
<evidence type="ECO:0000313" key="5">
    <source>
        <dbReference type="Proteomes" id="UP000838878"/>
    </source>
</evidence>
<dbReference type="AlphaFoldDB" id="A0A8J9UGP7"/>
<evidence type="ECO:0000313" key="4">
    <source>
        <dbReference type="EMBL" id="CAH0713387.1"/>
    </source>
</evidence>
<dbReference type="InterPro" id="IPR052728">
    <property type="entry name" value="O2_lipid_transport_reg"/>
</dbReference>
<dbReference type="EMBL" id="OV170221">
    <property type="protein sequence ID" value="CAH0713387.1"/>
    <property type="molecule type" value="Genomic_DNA"/>
</dbReference>
<feature type="transmembrane region" description="Helical" evidence="1">
    <location>
        <begin position="415"/>
        <end position="438"/>
    </location>
</feature>
<sequence>MWPVLVLASAAVVSGTTARNFSDNDHLRLPQLFHLDNFERCLARPQGLYCTGTFRISADGPNPYYDFIKEYSSDEQHFDRTLIHRGYCLSANCPSPERNVSRRFELCAERRAVPGLRAALQTYSCQTPRELERGEMDTPQKLFLAVMLLILLFNIIGTAYDVMAGGEGKNKLLLAWSMRENWRRLVALPAADDAEHAALAPLDGVRSVLTTATCFIIFALKRAHAWAIMSLKQGTNICSRVLLLVLVMMTHATQILHKVYLYNPEFFEQVPRYGASMLMRNGASLVQVFFVLSSFLLARAAQRLPRTVTLRQLPACVLYRAARLAPLHLVCVGFAATWWSASGGGPQWRALAAEGAACRRKLWAHALFLHNFVEPDNHCLLPTWFLAVEMQLFVVTAGVTLWLRGREGEGGGGGGATRWLVALLTGAVALNAALAHYYGWSSLLYIMLPEKVRTTFAGEASFSRYYTAPWGSLPAALLGLLAARAHRHGRLEQRKWFRVSSRAALPLLVACLAGGRVPPRAAHAALERPAAAALAAAALLAFVAPLDSYFRRLAAWRGWAPAARASLAALLLHWLVNVRLAAARHTLSEVSVFTIGADLLSTIWWTLVAALPLTVLVETPTRRSATLSEHLLIYAAVLVHHHKLLPRYHLIDHTDWTKICVAMLRGSLRQCYHPATHITTQGSYPAVHCRIALPPPLTLPP</sequence>
<feature type="transmembrane region" description="Helical" evidence="1">
    <location>
        <begin position="241"/>
        <end position="262"/>
    </location>
</feature>
<feature type="non-terminal residue" evidence="4">
    <location>
        <position position="701"/>
    </location>
</feature>
<feature type="transmembrane region" description="Helical" evidence="1">
    <location>
        <begin position="384"/>
        <end position="403"/>
    </location>
</feature>
<keyword evidence="2" id="KW-0732">Signal</keyword>
<evidence type="ECO:0000256" key="2">
    <source>
        <dbReference type="SAM" id="SignalP"/>
    </source>
</evidence>
<feature type="signal peptide" evidence="2">
    <location>
        <begin position="1"/>
        <end position="18"/>
    </location>
</feature>
<keyword evidence="5" id="KW-1185">Reference proteome</keyword>
<feature type="transmembrane region" description="Helical" evidence="1">
    <location>
        <begin position="321"/>
        <end position="341"/>
    </location>
</feature>
<feature type="transmembrane region" description="Helical" evidence="1">
    <location>
        <begin position="142"/>
        <end position="163"/>
    </location>
</feature>
<dbReference type="Proteomes" id="UP000838878">
    <property type="component" value="Chromosome 1"/>
</dbReference>
<evidence type="ECO:0000259" key="3">
    <source>
        <dbReference type="Pfam" id="PF01757"/>
    </source>
</evidence>
<keyword evidence="1" id="KW-0472">Membrane</keyword>
<organism evidence="4 5">
    <name type="scientific">Brenthis ino</name>
    <name type="common">lesser marbled fritillary</name>
    <dbReference type="NCBI Taxonomy" id="405034"/>
    <lineage>
        <taxon>Eukaryota</taxon>
        <taxon>Metazoa</taxon>
        <taxon>Ecdysozoa</taxon>
        <taxon>Arthropoda</taxon>
        <taxon>Hexapoda</taxon>
        <taxon>Insecta</taxon>
        <taxon>Pterygota</taxon>
        <taxon>Neoptera</taxon>
        <taxon>Endopterygota</taxon>
        <taxon>Lepidoptera</taxon>
        <taxon>Glossata</taxon>
        <taxon>Ditrysia</taxon>
        <taxon>Papilionoidea</taxon>
        <taxon>Nymphalidae</taxon>
        <taxon>Heliconiinae</taxon>
        <taxon>Argynnini</taxon>
        <taxon>Brenthis</taxon>
    </lineage>
</organism>
<dbReference type="GO" id="GO:0016747">
    <property type="term" value="F:acyltransferase activity, transferring groups other than amino-acyl groups"/>
    <property type="evidence" value="ECO:0007669"/>
    <property type="project" value="InterPro"/>
</dbReference>
<dbReference type="InterPro" id="IPR002656">
    <property type="entry name" value="Acyl_transf_3_dom"/>
</dbReference>
<dbReference type="PANTHER" id="PTHR11161:SF22">
    <property type="entry name" value="ACYLTRANSFERASE 3 DOMAIN-CONTAINING PROTEIN-RELATED"/>
    <property type="match status" value="1"/>
</dbReference>
<dbReference type="PANTHER" id="PTHR11161">
    <property type="entry name" value="O-ACYLTRANSFERASE"/>
    <property type="match status" value="1"/>
</dbReference>
<feature type="domain" description="Acyltransferase 3" evidence="3">
    <location>
        <begin position="240"/>
        <end position="616"/>
    </location>
</feature>
<feature type="transmembrane region" description="Helical" evidence="1">
    <location>
        <begin position="562"/>
        <end position="582"/>
    </location>
</feature>
<feature type="transmembrane region" description="Helical" evidence="1">
    <location>
        <begin position="465"/>
        <end position="483"/>
    </location>
</feature>
<feature type="transmembrane region" description="Helical" evidence="1">
    <location>
        <begin position="531"/>
        <end position="550"/>
    </location>
</feature>
<evidence type="ECO:0000256" key="1">
    <source>
        <dbReference type="SAM" id="Phobius"/>
    </source>
</evidence>
<dbReference type="Pfam" id="PF01757">
    <property type="entry name" value="Acyl_transf_3"/>
    <property type="match status" value="1"/>
</dbReference>
<keyword evidence="1" id="KW-0812">Transmembrane</keyword>
<protein>
    <recommendedName>
        <fullName evidence="3">Acyltransferase 3 domain-containing protein</fullName>
    </recommendedName>
</protein>
<feature type="transmembrane region" description="Helical" evidence="1">
    <location>
        <begin position="282"/>
        <end position="301"/>
    </location>
</feature>
<feature type="transmembrane region" description="Helical" evidence="1">
    <location>
        <begin position="602"/>
        <end position="619"/>
    </location>
</feature>
<proteinExistence type="predicted"/>
<reference evidence="4" key="1">
    <citation type="submission" date="2021-12" db="EMBL/GenBank/DDBJ databases">
        <authorList>
            <person name="Martin H S."/>
        </authorList>
    </citation>
    <scope>NUCLEOTIDE SEQUENCE</scope>
</reference>
<keyword evidence="1" id="KW-1133">Transmembrane helix</keyword>